<reference evidence="1 2" key="1">
    <citation type="submission" date="2020-04" db="EMBL/GenBank/DDBJ databases">
        <authorList>
            <person name="De Canck E."/>
        </authorList>
    </citation>
    <scope>NUCLEOTIDE SEQUENCE [LARGE SCALE GENOMIC DNA]</scope>
    <source>
        <strain evidence="1 2">LMG 26845</strain>
    </source>
</reference>
<dbReference type="RefSeq" id="WP_054435354.1">
    <property type="nucleotide sequence ID" value="NZ_CADIJR010000002.1"/>
</dbReference>
<dbReference type="GeneID" id="92896303"/>
<dbReference type="AlphaFoldDB" id="A0A6J4ZI58"/>
<name>A0A6J4ZI58_9BURK</name>
<dbReference type="InterPro" id="IPR054440">
    <property type="entry name" value="Gp32-like"/>
</dbReference>
<dbReference type="EMBL" id="CADIJR010000002">
    <property type="protein sequence ID" value="CAB3627628.1"/>
    <property type="molecule type" value="Genomic_DNA"/>
</dbReference>
<proteinExistence type="predicted"/>
<dbReference type="Pfam" id="PF22764">
    <property type="entry name" value="E217_Gp32"/>
    <property type="match status" value="1"/>
</dbReference>
<evidence type="ECO:0000313" key="2">
    <source>
        <dbReference type="Proteomes" id="UP000507979"/>
    </source>
</evidence>
<organism evidence="1 2">
    <name type="scientific">Achromobacter insuavis</name>
    <dbReference type="NCBI Taxonomy" id="1287735"/>
    <lineage>
        <taxon>Bacteria</taxon>
        <taxon>Pseudomonadati</taxon>
        <taxon>Pseudomonadota</taxon>
        <taxon>Betaproteobacteria</taxon>
        <taxon>Burkholderiales</taxon>
        <taxon>Alcaligenaceae</taxon>
        <taxon>Achromobacter</taxon>
    </lineage>
</organism>
<evidence type="ECO:0000313" key="1">
    <source>
        <dbReference type="EMBL" id="CAB3627628.1"/>
    </source>
</evidence>
<dbReference type="Proteomes" id="UP000507979">
    <property type="component" value="Unassembled WGS sequence"/>
</dbReference>
<sequence>MSTLTSANSVLYLAVAGVFPVAQKIEGYATDDAFAFEAVQPAQAVMGVDGRMSAGYTPFMSIQTISIQADSPSLIVFEAYLAAMKTAREVFYCNGTLGIPSTSRKYAMTRGVLTQISPAPTARTILQPRTFQITWQDVSPALV</sequence>
<accession>A0A6J4ZI58</accession>
<gene>
    <name evidence="1" type="ORF">LMG26845_00464</name>
</gene>
<protein>
    <submittedName>
        <fullName evidence="1">Uncharacterized protein</fullName>
    </submittedName>
</protein>
<keyword evidence="2" id="KW-1185">Reference proteome</keyword>